<evidence type="ECO:0000256" key="3">
    <source>
        <dbReference type="ARBA" id="ARBA00023008"/>
    </source>
</evidence>
<name>A0A1D8IQN6_9GAMM</name>
<evidence type="ECO:0008006" key="8">
    <source>
        <dbReference type="Google" id="ProtNLM"/>
    </source>
</evidence>
<dbReference type="KEGG" id="aprs:BI364_13500"/>
<feature type="domain" description="Plastocyanin-like" evidence="4">
    <location>
        <begin position="236"/>
        <end position="329"/>
    </location>
</feature>
<dbReference type="PANTHER" id="PTHR11709:SF394">
    <property type="entry name" value="FI03373P-RELATED"/>
    <property type="match status" value="1"/>
</dbReference>
<organism evidence="6 7">
    <name type="scientific">Acidihalobacter yilgarnensis</name>
    <dbReference type="NCBI Taxonomy" id="2819280"/>
    <lineage>
        <taxon>Bacteria</taxon>
        <taxon>Pseudomonadati</taxon>
        <taxon>Pseudomonadota</taxon>
        <taxon>Gammaproteobacteria</taxon>
        <taxon>Chromatiales</taxon>
        <taxon>Ectothiorhodospiraceae</taxon>
        <taxon>Acidihalobacter</taxon>
    </lineage>
</organism>
<evidence type="ECO:0000313" key="7">
    <source>
        <dbReference type="Proteomes" id="UP000095401"/>
    </source>
</evidence>
<keyword evidence="1" id="KW-0479">Metal-binding</keyword>
<dbReference type="Gene3D" id="2.60.40.420">
    <property type="entry name" value="Cupredoxins - blue copper proteins"/>
    <property type="match status" value="2"/>
</dbReference>
<dbReference type="GO" id="GO:0005507">
    <property type="term" value="F:copper ion binding"/>
    <property type="evidence" value="ECO:0007669"/>
    <property type="project" value="InterPro"/>
</dbReference>
<dbReference type="Pfam" id="PF07731">
    <property type="entry name" value="Cu-oxidase_2"/>
    <property type="match status" value="1"/>
</dbReference>
<dbReference type="Pfam" id="PF07732">
    <property type="entry name" value="Cu-oxidase_3"/>
    <property type="match status" value="1"/>
</dbReference>
<dbReference type="SUPFAM" id="SSF49503">
    <property type="entry name" value="Cupredoxins"/>
    <property type="match status" value="2"/>
</dbReference>
<dbReference type="InterPro" id="IPR011706">
    <property type="entry name" value="Cu-oxidase_C"/>
</dbReference>
<evidence type="ECO:0000256" key="1">
    <source>
        <dbReference type="ARBA" id="ARBA00022723"/>
    </source>
</evidence>
<gene>
    <name evidence="6" type="ORF">BI364_13500</name>
</gene>
<dbReference type="PANTHER" id="PTHR11709">
    <property type="entry name" value="MULTI-COPPER OXIDASE"/>
    <property type="match status" value="1"/>
</dbReference>
<protein>
    <recommendedName>
        <fullName evidence="8">Copper-containing nitrite reductase</fullName>
    </recommendedName>
</protein>
<feature type="domain" description="Plastocyanin-like" evidence="5">
    <location>
        <begin position="43"/>
        <end position="150"/>
    </location>
</feature>
<keyword evidence="7" id="KW-1185">Reference proteome</keyword>
<evidence type="ECO:0000259" key="5">
    <source>
        <dbReference type="Pfam" id="PF07732"/>
    </source>
</evidence>
<dbReference type="AlphaFoldDB" id="A0A1D8IQN6"/>
<evidence type="ECO:0000256" key="2">
    <source>
        <dbReference type="ARBA" id="ARBA00023002"/>
    </source>
</evidence>
<proteinExistence type="predicted"/>
<dbReference type="Proteomes" id="UP000095401">
    <property type="component" value="Chromosome"/>
</dbReference>
<keyword evidence="3" id="KW-0186">Copper</keyword>
<dbReference type="InterPro" id="IPR008972">
    <property type="entry name" value="Cupredoxin"/>
</dbReference>
<keyword evidence="2" id="KW-0560">Oxidoreductase</keyword>
<accession>A0A1D8IQN6</accession>
<dbReference type="EMBL" id="CP017415">
    <property type="protein sequence ID" value="AOU98838.1"/>
    <property type="molecule type" value="Genomic_DNA"/>
</dbReference>
<evidence type="ECO:0000313" key="6">
    <source>
        <dbReference type="EMBL" id="AOU98838.1"/>
    </source>
</evidence>
<dbReference type="GO" id="GO:0016491">
    <property type="term" value="F:oxidoreductase activity"/>
    <property type="evidence" value="ECO:0007669"/>
    <property type="project" value="InterPro"/>
</dbReference>
<dbReference type="CDD" id="cd04202">
    <property type="entry name" value="CuRO_D2_2dMcoN_like"/>
    <property type="match status" value="1"/>
</dbReference>
<sequence length="365" mass="41739">MFDGAMRMGSDISPRYTYENIPEESEVEFKIFHIDVVLTEHELVDGVKMHALAFNGQVPGPEIRVQENDWVKVIFTNKTGLMHTIHWHGLFSPYEMDGVPYTTQPPLMPGQQFVYKFRAAPYGTHFYHCHFSTPLHQAQGMHGAFIVEAKGDDPIRKQFPYTRDYTMVLEAFALDYARQGFNAMLERMKEKMRLMKLHKLTKDTLAVFRNYRDLKKHIKEGYIPPYSQNRNQSGPVLPNWNYFGINGKSYPATEPLLIKPGEWIRIRLINGGFLEHYMHLHGHDFYQVANDGAPLPEPIRGNTIAVKPGKTADIVVYGNNPGVWTFHDHDTTRVTNNGVYPGGMLTVLEYEGFVGGYGPLTAIDE</sequence>
<dbReference type="InterPro" id="IPR045087">
    <property type="entry name" value="Cu-oxidase_fam"/>
</dbReference>
<dbReference type="InterPro" id="IPR011707">
    <property type="entry name" value="Cu-oxidase-like_N"/>
</dbReference>
<evidence type="ECO:0000259" key="4">
    <source>
        <dbReference type="Pfam" id="PF07731"/>
    </source>
</evidence>
<reference evidence="7" key="1">
    <citation type="submission" date="2016-09" db="EMBL/GenBank/DDBJ databases">
        <title>Acidihalobacter prosperus F5.</title>
        <authorList>
            <person name="Khaleque H.N."/>
            <person name="Ramsay J.P."/>
            <person name="Kaksonen A.H."/>
            <person name="Boxall N.J."/>
            <person name="Watkin E.L.J."/>
        </authorList>
    </citation>
    <scope>NUCLEOTIDE SEQUENCE [LARGE SCALE GENOMIC DNA]</scope>
    <source>
        <strain evidence="7">F5</strain>
    </source>
</reference>